<evidence type="ECO:0000313" key="4">
    <source>
        <dbReference type="Proteomes" id="UP000799436"/>
    </source>
</evidence>
<feature type="region of interest" description="Disordered" evidence="2">
    <location>
        <begin position="307"/>
        <end position="327"/>
    </location>
</feature>
<dbReference type="AlphaFoldDB" id="A0A6G1LEW9"/>
<feature type="coiled-coil region" evidence="1">
    <location>
        <begin position="346"/>
        <end position="394"/>
    </location>
</feature>
<proteinExistence type="predicted"/>
<evidence type="ECO:0000256" key="1">
    <source>
        <dbReference type="SAM" id="Coils"/>
    </source>
</evidence>
<name>A0A6G1LEW9_9PEZI</name>
<sequence length="572" mass="63992">MEQTTFYQKLHELNEQVASMSARRQTPADFGLPQPVRQVTPPLHDPFLDQINDVQTHIAHLDEKLRSARGVGLEMYPALQPEWTPHAAPLCQGPLPGISSFDDSVPTRQQTSLLTEIEPKNSQIAQMLTNLHAHLDTSLRTITSDLLGLEERLDQLEPTRFTPPCSEISESDRAAPAPEAIDPVSRDTPNLFPSSIIGHGSAADLTLQVKADAARSAIATLGFCTKHIAEMRTRLDVSDAKELIQDAFRFSRQVMDFSDMALPTALPLFGKLDQDQTPAELGESVSHRPLATELANDCEAHESVSSACSPQREHCRDHTSAPSKCTSQARMFDTAPEGIAFRDQELNRMDELLKNSQEHLRDAQEALAHQASQLRQLQEAADEKDHRAHEWREAYYELRSSNESQAAPLQDFCEQKDAIIYEQEQIIARGARLLEQRDSEIDELGHRLRAAEDDKDFEKRQVARTARLLDDMKARQAAMRDEIASACAIPVRSPRRANGELRDPDRQLALAKSRIDRCAEVVGVPTPSEYDLDETVLPNGVKAVRAVLKADRRNVHKLWNEPGEFEESSLST</sequence>
<evidence type="ECO:0000313" key="3">
    <source>
        <dbReference type="EMBL" id="KAF2771142.1"/>
    </source>
</evidence>
<feature type="coiled-coil region" evidence="1">
    <location>
        <begin position="434"/>
        <end position="461"/>
    </location>
</feature>
<organism evidence="3 4">
    <name type="scientific">Teratosphaeria nubilosa</name>
    <dbReference type="NCBI Taxonomy" id="161662"/>
    <lineage>
        <taxon>Eukaryota</taxon>
        <taxon>Fungi</taxon>
        <taxon>Dikarya</taxon>
        <taxon>Ascomycota</taxon>
        <taxon>Pezizomycotina</taxon>
        <taxon>Dothideomycetes</taxon>
        <taxon>Dothideomycetidae</taxon>
        <taxon>Mycosphaerellales</taxon>
        <taxon>Teratosphaeriaceae</taxon>
        <taxon>Teratosphaeria</taxon>
    </lineage>
</organism>
<keyword evidence="4" id="KW-1185">Reference proteome</keyword>
<reference evidence="3" key="1">
    <citation type="journal article" date="2020" name="Stud. Mycol.">
        <title>101 Dothideomycetes genomes: a test case for predicting lifestyles and emergence of pathogens.</title>
        <authorList>
            <person name="Haridas S."/>
            <person name="Albert R."/>
            <person name="Binder M."/>
            <person name="Bloem J."/>
            <person name="Labutti K."/>
            <person name="Salamov A."/>
            <person name="Andreopoulos B."/>
            <person name="Baker S."/>
            <person name="Barry K."/>
            <person name="Bills G."/>
            <person name="Bluhm B."/>
            <person name="Cannon C."/>
            <person name="Castanera R."/>
            <person name="Culley D."/>
            <person name="Daum C."/>
            <person name="Ezra D."/>
            <person name="Gonzalez J."/>
            <person name="Henrissat B."/>
            <person name="Kuo A."/>
            <person name="Liang C."/>
            <person name="Lipzen A."/>
            <person name="Lutzoni F."/>
            <person name="Magnuson J."/>
            <person name="Mondo S."/>
            <person name="Nolan M."/>
            <person name="Ohm R."/>
            <person name="Pangilinan J."/>
            <person name="Park H.-J."/>
            <person name="Ramirez L."/>
            <person name="Alfaro M."/>
            <person name="Sun H."/>
            <person name="Tritt A."/>
            <person name="Yoshinaga Y."/>
            <person name="Zwiers L.-H."/>
            <person name="Turgeon B."/>
            <person name="Goodwin S."/>
            <person name="Spatafora J."/>
            <person name="Crous P."/>
            <person name="Grigoriev I."/>
        </authorList>
    </citation>
    <scope>NUCLEOTIDE SEQUENCE</scope>
    <source>
        <strain evidence="3">CBS 116005</strain>
    </source>
</reference>
<protein>
    <submittedName>
        <fullName evidence="3">Uncharacterized protein</fullName>
    </submittedName>
</protein>
<dbReference type="Proteomes" id="UP000799436">
    <property type="component" value="Unassembled WGS sequence"/>
</dbReference>
<accession>A0A6G1LEW9</accession>
<evidence type="ECO:0000256" key="2">
    <source>
        <dbReference type="SAM" id="MobiDB-lite"/>
    </source>
</evidence>
<feature type="region of interest" description="Disordered" evidence="2">
    <location>
        <begin position="159"/>
        <end position="188"/>
    </location>
</feature>
<gene>
    <name evidence="3" type="ORF">EJ03DRAFT_46179</name>
</gene>
<dbReference type="EMBL" id="ML995821">
    <property type="protein sequence ID" value="KAF2771142.1"/>
    <property type="molecule type" value="Genomic_DNA"/>
</dbReference>
<dbReference type="OrthoDB" id="3644453at2759"/>
<keyword evidence="1" id="KW-0175">Coiled coil</keyword>